<dbReference type="InterPro" id="IPR050325">
    <property type="entry name" value="Prot/Nucl_acid_deglycase"/>
</dbReference>
<evidence type="ECO:0000259" key="3">
    <source>
        <dbReference type="Pfam" id="PF01965"/>
    </source>
</evidence>
<evidence type="ECO:0000313" key="5">
    <source>
        <dbReference type="Proteomes" id="UP000683557"/>
    </source>
</evidence>
<organism evidence="4 5">
    <name type="scientific">Geomonas oryzisoli</name>
    <dbReference type="NCBI Taxonomy" id="2847992"/>
    <lineage>
        <taxon>Bacteria</taxon>
        <taxon>Pseudomonadati</taxon>
        <taxon>Thermodesulfobacteriota</taxon>
        <taxon>Desulfuromonadia</taxon>
        <taxon>Geobacterales</taxon>
        <taxon>Geobacteraceae</taxon>
        <taxon>Geomonas</taxon>
    </lineage>
</organism>
<evidence type="ECO:0000256" key="2">
    <source>
        <dbReference type="ARBA" id="ARBA00023239"/>
    </source>
</evidence>
<protein>
    <submittedName>
        <fullName evidence="4">Type 1 glutamine amidotransferase domain-containing protein</fullName>
    </submittedName>
</protein>
<keyword evidence="2" id="KW-0456">Lyase</keyword>
<dbReference type="PANTHER" id="PTHR48094">
    <property type="entry name" value="PROTEIN/NUCLEIC ACID DEGLYCASE DJ-1-RELATED"/>
    <property type="match status" value="1"/>
</dbReference>
<accession>A0ABX8J5B8</accession>
<keyword evidence="4" id="KW-0315">Glutamine amidotransferase</keyword>
<gene>
    <name evidence="4" type="ORF">KP004_15135</name>
</gene>
<evidence type="ECO:0000256" key="1">
    <source>
        <dbReference type="ARBA" id="ARBA00023016"/>
    </source>
</evidence>
<dbReference type="CDD" id="cd03141">
    <property type="entry name" value="GATase1_Hsp31_like"/>
    <property type="match status" value="1"/>
</dbReference>
<proteinExistence type="predicted"/>
<feature type="domain" description="DJ-1/PfpI" evidence="3">
    <location>
        <begin position="25"/>
        <end position="219"/>
    </location>
</feature>
<dbReference type="RefSeq" id="WP_216799324.1">
    <property type="nucleotide sequence ID" value="NZ_CP076723.1"/>
</dbReference>
<keyword evidence="5" id="KW-1185">Reference proteome</keyword>
<dbReference type="Pfam" id="PF01965">
    <property type="entry name" value="DJ-1_PfpI"/>
    <property type="match status" value="1"/>
</dbReference>
<dbReference type="InterPro" id="IPR002818">
    <property type="entry name" value="DJ-1/PfpI"/>
</dbReference>
<reference evidence="4 5" key="1">
    <citation type="submission" date="2021-06" db="EMBL/GenBank/DDBJ databases">
        <title>Gemonas diversity in paddy soil.</title>
        <authorList>
            <person name="Liu G."/>
        </authorList>
    </citation>
    <scope>NUCLEOTIDE SEQUENCE [LARGE SCALE GENOMIC DNA]</scope>
    <source>
        <strain evidence="4 5">RG10</strain>
    </source>
</reference>
<keyword evidence="1" id="KW-0346">Stress response</keyword>
<dbReference type="PANTHER" id="PTHR48094:SF11">
    <property type="entry name" value="GLUTATHIONE-INDEPENDENT GLYOXALASE HSP31-RELATED"/>
    <property type="match status" value="1"/>
</dbReference>
<dbReference type="EMBL" id="CP076723">
    <property type="protein sequence ID" value="QWV92522.1"/>
    <property type="molecule type" value="Genomic_DNA"/>
</dbReference>
<dbReference type="Proteomes" id="UP000683557">
    <property type="component" value="Chromosome"/>
</dbReference>
<name>A0ABX8J5B8_9BACT</name>
<sequence>MNILMVVTSHDKLGDTGEKTGFWLEELAAPYYVFRDAGAKVTIASPRGGMPPVDPKSNLPENETEATLRFKSDQAAQDDLAHSTRLREVSVNDYDAIFLPGGHGPLWDLAVDMDCITLIGAFAKADKPVGAVCHAPATLGDVKGKDNDFMVKGKRVTGFTNAEEEAVGLTDVVPFLLEDRLKERGAQFRHGGNWAPYVEVDGTLVTGQNPASSAPAAEALLKVLAAR</sequence>
<evidence type="ECO:0000313" key="4">
    <source>
        <dbReference type="EMBL" id="QWV92522.1"/>
    </source>
</evidence>